<dbReference type="InterPro" id="IPR050736">
    <property type="entry name" value="Sensor_HK_Regulatory"/>
</dbReference>
<comment type="subcellular location">
    <subcellularLocation>
        <location evidence="2">Membrane</location>
    </subcellularLocation>
</comment>
<dbReference type="SMART" id="SM00388">
    <property type="entry name" value="HisKA"/>
    <property type="match status" value="1"/>
</dbReference>
<dbReference type="InterPro" id="IPR003661">
    <property type="entry name" value="HisK_dim/P_dom"/>
</dbReference>
<gene>
    <name evidence="13" type="ORF">HBA54_25460</name>
</gene>
<dbReference type="AlphaFoldDB" id="A0A967KCY7"/>
<dbReference type="Pfam" id="PF02518">
    <property type="entry name" value="HATPase_c"/>
    <property type="match status" value="1"/>
</dbReference>
<dbReference type="SUPFAM" id="SSF55874">
    <property type="entry name" value="ATPase domain of HSP90 chaperone/DNA topoisomerase II/histidine kinase"/>
    <property type="match status" value="1"/>
</dbReference>
<keyword evidence="11" id="KW-0812">Transmembrane</keyword>
<evidence type="ECO:0000313" key="14">
    <source>
        <dbReference type="Proteomes" id="UP000761264"/>
    </source>
</evidence>
<keyword evidence="11" id="KW-1133">Transmembrane helix</keyword>
<evidence type="ECO:0000256" key="7">
    <source>
        <dbReference type="ARBA" id="ARBA00022777"/>
    </source>
</evidence>
<dbReference type="InterPro" id="IPR005467">
    <property type="entry name" value="His_kinase_dom"/>
</dbReference>
<keyword evidence="14" id="KW-1185">Reference proteome</keyword>
<keyword evidence="7" id="KW-0418">Kinase</keyword>
<feature type="domain" description="Histidine kinase" evidence="12">
    <location>
        <begin position="154"/>
        <end position="375"/>
    </location>
</feature>
<dbReference type="Proteomes" id="UP000761264">
    <property type="component" value="Unassembled WGS sequence"/>
</dbReference>
<dbReference type="PANTHER" id="PTHR43711:SF26">
    <property type="entry name" value="SENSOR HISTIDINE KINASE RCSC"/>
    <property type="match status" value="1"/>
</dbReference>
<dbReference type="Gene3D" id="1.10.287.130">
    <property type="match status" value="1"/>
</dbReference>
<evidence type="ECO:0000256" key="4">
    <source>
        <dbReference type="ARBA" id="ARBA00022553"/>
    </source>
</evidence>
<comment type="catalytic activity">
    <reaction evidence="1">
        <text>ATP + protein L-histidine = ADP + protein N-phospho-L-histidine.</text>
        <dbReference type="EC" id="2.7.13.3"/>
    </reaction>
</comment>
<keyword evidence="6" id="KW-0547">Nucleotide-binding</keyword>
<evidence type="ECO:0000259" key="12">
    <source>
        <dbReference type="PROSITE" id="PS50109"/>
    </source>
</evidence>
<evidence type="ECO:0000256" key="10">
    <source>
        <dbReference type="ARBA" id="ARBA00023136"/>
    </source>
</evidence>
<dbReference type="Gene3D" id="3.30.565.10">
    <property type="entry name" value="Histidine kinase-like ATPase, C-terminal domain"/>
    <property type="match status" value="1"/>
</dbReference>
<evidence type="ECO:0000256" key="11">
    <source>
        <dbReference type="SAM" id="Phobius"/>
    </source>
</evidence>
<evidence type="ECO:0000256" key="8">
    <source>
        <dbReference type="ARBA" id="ARBA00022840"/>
    </source>
</evidence>
<dbReference type="PANTHER" id="PTHR43711">
    <property type="entry name" value="TWO-COMPONENT HISTIDINE KINASE"/>
    <property type="match status" value="1"/>
</dbReference>
<evidence type="ECO:0000256" key="5">
    <source>
        <dbReference type="ARBA" id="ARBA00022679"/>
    </source>
</evidence>
<sequence>MTPLVLGLSLLLQFTAAAKALLLTRVTGWRVAWVIIAVALVLMGGRRSITLLRYIAGDTSFSIDLTAEIFALIISALMLIGVVKIGGIFTAAHRSEEALKDSRAALQVRVTELETVQCKLEVQKAALARAAAHLAITRDQADAASRAKSDFLANMSHELRTPLNAIIGFSEMMKDENRIAVSSARYRDYSNDIHNSGKHLLDVINDILDLSKVESGSAEVHTAVIDVPDMVASVLTLLRHRAREGGVALVSDLPDGLPLLHADSRKVKQILVNLTTNAIKFTAAGGQVTLRAFHGTDGGFVFQVADTGIGIAAADIPVVLSQFGQVNGAFSRGHGGTGLGLPLSKSLAELHGGGLELESAVGRGTTVTVCFPAARVGLPLAEFPASRQAV</sequence>
<keyword evidence="4" id="KW-0597">Phosphoprotein</keyword>
<name>A0A967KCY7_9PROT</name>
<dbReference type="GO" id="GO:0005524">
    <property type="term" value="F:ATP binding"/>
    <property type="evidence" value="ECO:0007669"/>
    <property type="project" value="UniProtKB-KW"/>
</dbReference>
<evidence type="ECO:0000256" key="6">
    <source>
        <dbReference type="ARBA" id="ARBA00022741"/>
    </source>
</evidence>
<dbReference type="InterPro" id="IPR004358">
    <property type="entry name" value="Sig_transdc_His_kin-like_C"/>
</dbReference>
<organism evidence="13 14">
    <name type="scientific">Pelagibius litoralis</name>
    <dbReference type="NCBI Taxonomy" id="374515"/>
    <lineage>
        <taxon>Bacteria</taxon>
        <taxon>Pseudomonadati</taxon>
        <taxon>Pseudomonadota</taxon>
        <taxon>Alphaproteobacteria</taxon>
        <taxon>Rhodospirillales</taxon>
        <taxon>Rhodovibrionaceae</taxon>
        <taxon>Pelagibius</taxon>
    </lineage>
</organism>
<dbReference type="InterPro" id="IPR036097">
    <property type="entry name" value="HisK_dim/P_sf"/>
</dbReference>
<dbReference type="RefSeq" id="WP_167230409.1">
    <property type="nucleotide sequence ID" value="NZ_JAAQPH010000028.1"/>
</dbReference>
<dbReference type="FunFam" id="1.10.287.130:FF:000038">
    <property type="entry name" value="Sensory transduction histidine kinase"/>
    <property type="match status" value="1"/>
</dbReference>
<dbReference type="PRINTS" id="PR00344">
    <property type="entry name" value="BCTRLSENSOR"/>
</dbReference>
<keyword evidence="10 11" id="KW-0472">Membrane</keyword>
<dbReference type="SUPFAM" id="SSF47384">
    <property type="entry name" value="Homodimeric domain of signal transducing histidine kinase"/>
    <property type="match status" value="1"/>
</dbReference>
<feature type="transmembrane region" description="Helical" evidence="11">
    <location>
        <begin position="69"/>
        <end position="92"/>
    </location>
</feature>
<dbReference type="SMART" id="SM00387">
    <property type="entry name" value="HATPase_c"/>
    <property type="match status" value="1"/>
</dbReference>
<dbReference type="GO" id="GO:0000155">
    <property type="term" value="F:phosphorelay sensor kinase activity"/>
    <property type="evidence" value="ECO:0007669"/>
    <property type="project" value="InterPro"/>
</dbReference>
<dbReference type="InterPro" id="IPR003594">
    <property type="entry name" value="HATPase_dom"/>
</dbReference>
<dbReference type="EC" id="2.7.13.3" evidence="3"/>
<comment type="caution">
    <text evidence="13">The sequence shown here is derived from an EMBL/GenBank/DDBJ whole genome shotgun (WGS) entry which is preliminary data.</text>
</comment>
<dbReference type="CDD" id="cd00082">
    <property type="entry name" value="HisKA"/>
    <property type="match status" value="1"/>
</dbReference>
<keyword evidence="9" id="KW-0902">Two-component regulatory system</keyword>
<protein>
    <recommendedName>
        <fullName evidence="3">histidine kinase</fullName>
        <ecNumber evidence="3">2.7.13.3</ecNumber>
    </recommendedName>
</protein>
<dbReference type="GO" id="GO:0016020">
    <property type="term" value="C:membrane"/>
    <property type="evidence" value="ECO:0007669"/>
    <property type="project" value="UniProtKB-SubCell"/>
</dbReference>
<evidence type="ECO:0000256" key="1">
    <source>
        <dbReference type="ARBA" id="ARBA00000085"/>
    </source>
</evidence>
<keyword evidence="8" id="KW-0067">ATP-binding</keyword>
<dbReference type="Pfam" id="PF00512">
    <property type="entry name" value="HisKA"/>
    <property type="match status" value="1"/>
</dbReference>
<accession>A0A967KCY7</accession>
<keyword evidence="5" id="KW-0808">Transferase</keyword>
<dbReference type="InterPro" id="IPR036890">
    <property type="entry name" value="HATPase_C_sf"/>
</dbReference>
<evidence type="ECO:0000256" key="3">
    <source>
        <dbReference type="ARBA" id="ARBA00012438"/>
    </source>
</evidence>
<dbReference type="PROSITE" id="PS50109">
    <property type="entry name" value="HIS_KIN"/>
    <property type="match status" value="1"/>
</dbReference>
<reference evidence="13" key="1">
    <citation type="submission" date="2020-03" db="EMBL/GenBank/DDBJ databases">
        <title>Genome of Pelagibius litoralis DSM 21314T.</title>
        <authorList>
            <person name="Wang G."/>
        </authorList>
    </citation>
    <scope>NUCLEOTIDE SEQUENCE</scope>
    <source>
        <strain evidence="13">DSM 21314</strain>
    </source>
</reference>
<evidence type="ECO:0000256" key="9">
    <source>
        <dbReference type="ARBA" id="ARBA00023012"/>
    </source>
</evidence>
<feature type="transmembrane region" description="Helical" evidence="11">
    <location>
        <begin position="30"/>
        <end position="49"/>
    </location>
</feature>
<evidence type="ECO:0000256" key="2">
    <source>
        <dbReference type="ARBA" id="ARBA00004370"/>
    </source>
</evidence>
<evidence type="ECO:0000313" key="13">
    <source>
        <dbReference type="EMBL" id="NIA71952.1"/>
    </source>
</evidence>
<proteinExistence type="predicted"/>
<dbReference type="EMBL" id="JAAQPH010000028">
    <property type="protein sequence ID" value="NIA71952.1"/>
    <property type="molecule type" value="Genomic_DNA"/>
</dbReference>